<feature type="region of interest" description="Disordered" evidence="1">
    <location>
        <begin position="78"/>
        <end position="99"/>
    </location>
</feature>
<feature type="chain" id="PRO_5003061795" evidence="2">
    <location>
        <begin position="31"/>
        <end position="260"/>
    </location>
</feature>
<evidence type="ECO:0000313" key="3">
    <source>
        <dbReference type="EMBL" id="CBL38717.1"/>
    </source>
</evidence>
<keyword evidence="2" id="KW-0732">Signal</keyword>
<dbReference type="KEGG" id="bprl:CL2_18090"/>
<proteinExistence type="predicted"/>
<dbReference type="Proteomes" id="UP000008960">
    <property type="component" value="Chromosome"/>
</dbReference>
<dbReference type="RefSeq" id="WP_015530562.1">
    <property type="nucleotide sequence ID" value="NC_021016.1"/>
</dbReference>
<accession>D4N1H2</accession>
<dbReference type="AlphaFoldDB" id="D4N1H2"/>
<sequence>MKQIRKILVVTMAIAIAATMMLSLKSCVFATESKTSNIIDNSINQGGQVTEIDIPNEDGTFTTLKGEEAKKWYKKAVEEDKEETEEESSMQSTDNEDEVQARGSFHYKYRYVESKHTKNVRRTGLEKSVTNELTNFSSTTQGYKMQLSVSQSWTVSPSVPKEYKNAIISALGSWGNSYSKNETFDVKIKPKKTVWVTFVPIMDKSVGKAQKYYIPRGGTNKKPIVEKNYNVTTYNPKFLTSKIGPFTIKSVYGAYIWREK</sequence>
<name>D4N1H2_ANAHA</name>
<gene>
    <name evidence="3" type="ORF">CL2_18090</name>
</gene>
<dbReference type="EMBL" id="FP929061">
    <property type="protein sequence ID" value="CBL38717.1"/>
    <property type="molecule type" value="Genomic_DNA"/>
</dbReference>
<protein>
    <submittedName>
        <fullName evidence="3">Uncharacterized protein</fullName>
    </submittedName>
</protein>
<evidence type="ECO:0000256" key="1">
    <source>
        <dbReference type="SAM" id="MobiDB-lite"/>
    </source>
</evidence>
<evidence type="ECO:0000313" key="4">
    <source>
        <dbReference type="Proteomes" id="UP000008960"/>
    </source>
</evidence>
<feature type="signal peptide" evidence="2">
    <location>
        <begin position="1"/>
        <end position="30"/>
    </location>
</feature>
<reference evidence="3 4" key="2">
    <citation type="submission" date="2010-03" db="EMBL/GenBank/DDBJ databases">
        <authorList>
            <person name="Pajon A."/>
        </authorList>
    </citation>
    <scope>NUCLEOTIDE SEQUENCE [LARGE SCALE GENOMIC DNA]</scope>
    <source>
        <strain evidence="3 4">SSC/2</strain>
    </source>
</reference>
<organism evidence="3 4">
    <name type="scientific">Anaerostipes hadrus</name>
    <dbReference type="NCBI Taxonomy" id="649756"/>
    <lineage>
        <taxon>Bacteria</taxon>
        <taxon>Bacillati</taxon>
        <taxon>Bacillota</taxon>
        <taxon>Clostridia</taxon>
        <taxon>Lachnospirales</taxon>
        <taxon>Lachnospiraceae</taxon>
        <taxon>Anaerostipes</taxon>
    </lineage>
</organism>
<feature type="compositionally biased region" description="Acidic residues" evidence="1">
    <location>
        <begin position="79"/>
        <end position="98"/>
    </location>
</feature>
<reference evidence="3 4" key="1">
    <citation type="submission" date="2010-03" db="EMBL/GenBank/DDBJ databases">
        <title>The genome sequence of Clostridiales sp. SSC/2.</title>
        <authorList>
            <consortium name="metaHIT consortium -- http://www.metahit.eu/"/>
            <person name="Pajon A."/>
            <person name="Turner K."/>
            <person name="Parkhill J."/>
            <person name="Duncan S."/>
            <person name="Flint H."/>
        </authorList>
    </citation>
    <scope>NUCLEOTIDE SEQUENCE [LARGE SCALE GENOMIC DNA]</scope>
    <source>
        <strain evidence="3 4">SSC/2</strain>
    </source>
</reference>
<evidence type="ECO:0000256" key="2">
    <source>
        <dbReference type="SAM" id="SignalP"/>
    </source>
</evidence>